<evidence type="ECO:0000313" key="1">
    <source>
        <dbReference type="EMBL" id="KAK2715930.1"/>
    </source>
</evidence>
<sequence length="82" mass="9293">MEEVLEITLKLVYGTLAQNELLHKSVESAVIDILVLLATKELTLFASLTEGLERTKFENLKFNDFILKALKKLQIEELSEAT</sequence>
<dbReference type="Proteomes" id="UP001187531">
    <property type="component" value="Unassembled WGS sequence"/>
</dbReference>
<keyword evidence="2" id="KW-1185">Reference proteome</keyword>
<dbReference type="AlphaFoldDB" id="A0AA88HQ72"/>
<dbReference type="EMBL" id="JAVRJZ010000012">
    <property type="protein sequence ID" value="KAK2715930.1"/>
    <property type="molecule type" value="Genomic_DNA"/>
</dbReference>
<protein>
    <submittedName>
        <fullName evidence="1">Uncharacterized protein</fullName>
    </submittedName>
</protein>
<gene>
    <name evidence="1" type="ORF">QYM36_010487</name>
</gene>
<evidence type="ECO:0000313" key="2">
    <source>
        <dbReference type="Proteomes" id="UP001187531"/>
    </source>
</evidence>
<comment type="caution">
    <text evidence="1">The sequence shown here is derived from an EMBL/GenBank/DDBJ whole genome shotgun (WGS) entry which is preliminary data.</text>
</comment>
<organism evidence="1 2">
    <name type="scientific">Artemia franciscana</name>
    <name type="common">Brine shrimp</name>
    <name type="synonym">Artemia sanfranciscana</name>
    <dbReference type="NCBI Taxonomy" id="6661"/>
    <lineage>
        <taxon>Eukaryota</taxon>
        <taxon>Metazoa</taxon>
        <taxon>Ecdysozoa</taxon>
        <taxon>Arthropoda</taxon>
        <taxon>Crustacea</taxon>
        <taxon>Branchiopoda</taxon>
        <taxon>Anostraca</taxon>
        <taxon>Artemiidae</taxon>
        <taxon>Artemia</taxon>
    </lineage>
</organism>
<proteinExistence type="predicted"/>
<reference evidence="1" key="1">
    <citation type="submission" date="2023-07" db="EMBL/GenBank/DDBJ databases">
        <title>Chromosome-level genome assembly of Artemia franciscana.</title>
        <authorList>
            <person name="Jo E."/>
        </authorList>
    </citation>
    <scope>NUCLEOTIDE SEQUENCE</scope>
    <source>
        <tissue evidence="1">Whole body</tissue>
    </source>
</reference>
<name>A0AA88HQ72_ARTSF</name>
<accession>A0AA88HQ72</accession>